<dbReference type="InterPro" id="IPR050815">
    <property type="entry name" value="TF_fung"/>
</dbReference>
<reference evidence="8 9" key="1">
    <citation type="submission" date="2018-07" db="EMBL/GenBank/DDBJ databases">
        <title>Section-level genome sequencing of Aspergillus section Nigri to investigate inter- and intra-species variation.</title>
        <authorList>
            <consortium name="DOE Joint Genome Institute"/>
            <person name="Vesth T.C."/>
            <person name="Nybo J.L."/>
            <person name="Theobald S."/>
            <person name="Frisvad J.C."/>
            <person name="Larsen T.O."/>
            <person name="Nielsen K.F."/>
            <person name="Hoof J.B."/>
            <person name="Brandl J."/>
            <person name="Salamov A."/>
            <person name="Riley R."/>
            <person name="Gladden J.M."/>
            <person name="Phatale P."/>
            <person name="Nielsen M.T."/>
            <person name="Lyhne E.K."/>
            <person name="Kogle M.E."/>
            <person name="Strasser K."/>
            <person name="McDonnell E."/>
            <person name="Barry K."/>
            <person name="Clum A."/>
            <person name="Chen C."/>
            <person name="Nolan M."/>
            <person name="Sandor L."/>
            <person name="Kuo A."/>
            <person name="Lipzen A."/>
            <person name="Hainaut M."/>
            <person name="Drula E."/>
            <person name="Tsang A."/>
            <person name="Magnuson J.K."/>
            <person name="Henrissat B."/>
            <person name="Wiebenga A."/>
            <person name="Simmons B.A."/>
            <person name="Makela M.R."/>
            <person name="De vries R.P."/>
            <person name="Grigoriev I.V."/>
            <person name="Mortensen U.H."/>
            <person name="Baker S.E."/>
            <person name="Andersen M.R."/>
        </authorList>
    </citation>
    <scope>NUCLEOTIDE SEQUENCE [LARGE SCALE GENOMIC DNA]</scope>
    <source>
        <strain evidence="8 9">ATCC 13157</strain>
    </source>
</reference>
<dbReference type="InterPro" id="IPR007219">
    <property type="entry name" value="XnlR_reg_dom"/>
</dbReference>
<dbReference type="CDD" id="cd00067">
    <property type="entry name" value="GAL4"/>
    <property type="match status" value="1"/>
</dbReference>
<dbReference type="CDD" id="cd12148">
    <property type="entry name" value="fungal_TF_MHR"/>
    <property type="match status" value="1"/>
</dbReference>
<dbReference type="GO" id="GO:0006351">
    <property type="term" value="P:DNA-templated transcription"/>
    <property type="evidence" value="ECO:0007669"/>
    <property type="project" value="InterPro"/>
</dbReference>
<dbReference type="Gene3D" id="4.10.240.10">
    <property type="entry name" value="Zn(2)-C6 fungal-type DNA-binding domain"/>
    <property type="match status" value="1"/>
</dbReference>
<dbReference type="SMART" id="SM00066">
    <property type="entry name" value="GAL4"/>
    <property type="match status" value="1"/>
</dbReference>
<dbReference type="GO" id="GO:0003677">
    <property type="term" value="F:DNA binding"/>
    <property type="evidence" value="ECO:0007669"/>
    <property type="project" value="UniProtKB-KW"/>
</dbReference>
<dbReference type="InterPro" id="IPR036864">
    <property type="entry name" value="Zn2-C6_fun-type_DNA-bd_sf"/>
</dbReference>
<dbReference type="PROSITE" id="PS50048">
    <property type="entry name" value="ZN2_CY6_FUNGAL_2"/>
    <property type="match status" value="1"/>
</dbReference>
<feature type="domain" description="Zn(2)-C6 fungal-type" evidence="7">
    <location>
        <begin position="11"/>
        <end position="41"/>
    </location>
</feature>
<dbReference type="SUPFAM" id="SSF57701">
    <property type="entry name" value="Zn2/Cys6 DNA-binding domain"/>
    <property type="match status" value="1"/>
</dbReference>
<dbReference type="PANTHER" id="PTHR47338:SF20">
    <property type="entry name" value="ZN(II)2CYS6 TRANSCRIPTION FACTOR (EUROFUNG)"/>
    <property type="match status" value="1"/>
</dbReference>
<evidence type="ECO:0000313" key="9">
    <source>
        <dbReference type="Proteomes" id="UP000254937"/>
    </source>
</evidence>
<dbReference type="EMBL" id="KZ851853">
    <property type="protein sequence ID" value="RDK42483.1"/>
    <property type="molecule type" value="Genomic_DNA"/>
</dbReference>
<evidence type="ECO:0000256" key="2">
    <source>
        <dbReference type="ARBA" id="ARBA00022723"/>
    </source>
</evidence>
<keyword evidence="9" id="KW-1185">Reference proteome</keyword>
<dbReference type="Pfam" id="PF04082">
    <property type="entry name" value="Fungal_trans"/>
    <property type="match status" value="1"/>
</dbReference>
<proteinExistence type="predicted"/>
<organism evidence="8 9">
    <name type="scientific">Aspergillus phoenicis ATCC 13157</name>
    <dbReference type="NCBI Taxonomy" id="1353007"/>
    <lineage>
        <taxon>Eukaryota</taxon>
        <taxon>Fungi</taxon>
        <taxon>Dikarya</taxon>
        <taxon>Ascomycota</taxon>
        <taxon>Pezizomycotina</taxon>
        <taxon>Eurotiomycetes</taxon>
        <taxon>Eurotiomycetidae</taxon>
        <taxon>Eurotiales</taxon>
        <taxon>Aspergillaceae</taxon>
        <taxon>Aspergillus</taxon>
    </lineage>
</organism>
<evidence type="ECO:0000256" key="3">
    <source>
        <dbReference type="ARBA" id="ARBA00023015"/>
    </source>
</evidence>
<dbReference type="Proteomes" id="UP000254937">
    <property type="component" value="Unassembled WGS sequence"/>
</dbReference>
<evidence type="ECO:0000256" key="6">
    <source>
        <dbReference type="ARBA" id="ARBA00023242"/>
    </source>
</evidence>
<comment type="subcellular location">
    <subcellularLocation>
        <location evidence="1">Nucleus</location>
    </subcellularLocation>
</comment>
<dbReference type="GO" id="GO:0008270">
    <property type="term" value="F:zinc ion binding"/>
    <property type="evidence" value="ECO:0007669"/>
    <property type="project" value="InterPro"/>
</dbReference>
<accession>A0A370PJY9</accession>
<keyword evidence="2" id="KW-0479">Metal-binding</keyword>
<gene>
    <name evidence="8" type="ORF">M752DRAFT_319269</name>
</gene>
<dbReference type="GO" id="GO:0000981">
    <property type="term" value="F:DNA-binding transcription factor activity, RNA polymerase II-specific"/>
    <property type="evidence" value="ECO:0007669"/>
    <property type="project" value="InterPro"/>
</dbReference>
<dbReference type="Pfam" id="PF00172">
    <property type="entry name" value="Zn_clus"/>
    <property type="match status" value="1"/>
</dbReference>
<sequence length="552" mass="60949">MDRSQNIASRACVACKRQKRRCDKLLPQCSLCLRTSRTCDYADTPKSPPTAADLATLQARLAELEERLSSASVPDSLSATAGVSRTDSLATESIAPDREPTSFPSALFLDIDCYKWSNMQLPRPAVSIPMDILTILNQQNFILGTTSLYFDTIHPWMPIISRKRLDLGISLKDGGPDIALLFLAMKLNTLPPPPGSEIQGAIYSSAKRFLATLEASGAVSFAYLQAMTLIAVYEYSHSIYPAAWMTVGACARLAELLGISPGKDTMKIMRPAMTWTELEERRRVWWAIYILDRTISLGSRRRFCFPDPADTDVLPVDDDTWDLGDVANIIHYPVTTPFFTPASPFSRLCQSAMFISRATVCRSESTQTGLADHMTAVVSLTEDLSTFSSILAEEMDSSSTDGYLRLLAPQCLTWSALFLLLDNYCCPEKLSNEPGYTTSGNTKGPDELAAQIQATLVVRNISDQAHRQTTNVMDIISNQLRSDQMGKLSPFLLDALYCSMVTFQWIYREGGDEKAKGKLADIEACMGILSGRWKLASEYIALNGIYRDGGNT</sequence>
<keyword evidence="6" id="KW-0539">Nucleus</keyword>
<dbReference type="AlphaFoldDB" id="A0A370PJY9"/>
<keyword evidence="4" id="KW-0238">DNA-binding</keyword>
<evidence type="ECO:0000256" key="4">
    <source>
        <dbReference type="ARBA" id="ARBA00023125"/>
    </source>
</evidence>
<protein>
    <submittedName>
        <fullName evidence="8">Fungal-specific transcription factor</fullName>
    </submittedName>
</protein>
<name>A0A370PJY9_ASPPH</name>
<evidence type="ECO:0000259" key="7">
    <source>
        <dbReference type="PROSITE" id="PS50048"/>
    </source>
</evidence>
<dbReference type="PANTHER" id="PTHR47338">
    <property type="entry name" value="ZN(II)2CYS6 TRANSCRIPTION FACTOR (EUROFUNG)-RELATED"/>
    <property type="match status" value="1"/>
</dbReference>
<evidence type="ECO:0000256" key="5">
    <source>
        <dbReference type="ARBA" id="ARBA00023163"/>
    </source>
</evidence>
<dbReference type="GO" id="GO:0005634">
    <property type="term" value="C:nucleus"/>
    <property type="evidence" value="ECO:0007669"/>
    <property type="project" value="UniProtKB-SubCell"/>
</dbReference>
<dbReference type="PROSITE" id="PS00463">
    <property type="entry name" value="ZN2_CY6_FUNGAL_1"/>
    <property type="match status" value="1"/>
</dbReference>
<evidence type="ECO:0000313" key="8">
    <source>
        <dbReference type="EMBL" id="RDK42483.1"/>
    </source>
</evidence>
<evidence type="ECO:0000256" key="1">
    <source>
        <dbReference type="ARBA" id="ARBA00004123"/>
    </source>
</evidence>
<dbReference type="InterPro" id="IPR001138">
    <property type="entry name" value="Zn2Cys6_DnaBD"/>
</dbReference>
<keyword evidence="5" id="KW-0804">Transcription</keyword>
<keyword evidence="3" id="KW-0805">Transcription regulation</keyword>
<dbReference type="SMART" id="SM00906">
    <property type="entry name" value="Fungal_trans"/>
    <property type="match status" value="1"/>
</dbReference>